<dbReference type="InterPro" id="IPR001789">
    <property type="entry name" value="Sig_transdc_resp-reg_receiver"/>
</dbReference>
<dbReference type="InterPro" id="IPR011006">
    <property type="entry name" value="CheY-like_superfamily"/>
</dbReference>
<evidence type="ECO:0000313" key="3">
    <source>
        <dbReference type="EMBL" id="MBL6082824.1"/>
    </source>
</evidence>
<dbReference type="Proteomes" id="UP000660885">
    <property type="component" value="Unassembled WGS sequence"/>
</dbReference>
<comment type="caution">
    <text evidence="3">The sequence shown here is derived from an EMBL/GenBank/DDBJ whole genome shotgun (WGS) entry which is preliminary data.</text>
</comment>
<name>A0ABS1UFQ5_9PROT</name>
<keyword evidence="4" id="KW-1185">Reference proteome</keyword>
<proteinExistence type="predicted"/>
<feature type="modified residue" description="4-aspartylphosphate" evidence="1">
    <location>
        <position position="53"/>
    </location>
</feature>
<sequence>MAVLLVEDDAMVRLTLADFFEAAGIDFLEAGNAEDALAILDDPLQRIDVLVTDLNLGAGDSGLALAT</sequence>
<dbReference type="SUPFAM" id="SSF52172">
    <property type="entry name" value="CheY-like"/>
    <property type="match status" value="1"/>
</dbReference>
<protein>
    <submittedName>
        <fullName evidence="3">Response regulator</fullName>
    </submittedName>
</protein>
<evidence type="ECO:0000256" key="1">
    <source>
        <dbReference type="PROSITE-ProRule" id="PRU00169"/>
    </source>
</evidence>
<accession>A0ABS1UFQ5</accession>
<dbReference type="EMBL" id="JAETWB010000184">
    <property type="protein sequence ID" value="MBL6082824.1"/>
    <property type="molecule type" value="Genomic_DNA"/>
</dbReference>
<reference evidence="3 4" key="1">
    <citation type="submission" date="2021-01" db="EMBL/GenBank/DDBJ databases">
        <title>Belnapia mucosa sp. nov. and Belnapia arida sp. nov., isolated from the Tabernas Desert (Almeria, Spain).</title>
        <authorList>
            <person name="Molina-Menor E."/>
            <person name="Vidal-Verdu A."/>
            <person name="Calonge A."/>
            <person name="Satari L."/>
            <person name="Pereto J."/>
            <person name="Porcar M."/>
        </authorList>
    </citation>
    <scope>NUCLEOTIDE SEQUENCE [LARGE SCALE GENOMIC DNA]</scope>
    <source>
        <strain evidence="3 4">T18</strain>
    </source>
</reference>
<evidence type="ECO:0000259" key="2">
    <source>
        <dbReference type="PROSITE" id="PS50110"/>
    </source>
</evidence>
<dbReference type="PROSITE" id="PS50110">
    <property type="entry name" value="RESPONSE_REGULATORY"/>
    <property type="match status" value="1"/>
</dbReference>
<feature type="non-terminal residue" evidence="3">
    <location>
        <position position="67"/>
    </location>
</feature>
<feature type="domain" description="Response regulatory" evidence="2">
    <location>
        <begin position="2"/>
        <end position="67"/>
    </location>
</feature>
<dbReference type="Pfam" id="PF00072">
    <property type="entry name" value="Response_reg"/>
    <property type="match status" value="1"/>
</dbReference>
<evidence type="ECO:0000313" key="4">
    <source>
        <dbReference type="Proteomes" id="UP000660885"/>
    </source>
</evidence>
<organism evidence="3 4">
    <name type="scientific">Belnapia arida</name>
    <dbReference type="NCBI Taxonomy" id="2804533"/>
    <lineage>
        <taxon>Bacteria</taxon>
        <taxon>Pseudomonadati</taxon>
        <taxon>Pseudomonadota</taxon>
        <taxon>Alphaproteobacteria</taxon>
        <taxon>Acetobacterales</taxon>
        <taxon>Roseomonadaceae</taxon>
        <taxon>Belnapia</taxon>
    </lineage>
</organism>
<gene>
    <name evidence="3" type="ORF">JMJ56_33315</name>
</gene>
<dbReference type="Gene3D" id="3.40.50.2300">
    <property type="match status" value="1"/>
</dbReference>
<dbReference type="RefSeq" id="WP_202836147.1">
    <property type="nucleotide sequence ID" value="NZ_JAETWB010000184.1"/>
</dbReference>
<keyword evidence="1" id="KW-0597">Phosphoprotein</keyword>